<proteinExistence type="predicted"/>
<protein>
    <submittedName>
        <fullName evidence="1">F-box and associated interaction domains-containing protein</fullName>
    </submittedName>
</protein>
<evidence type="ECO:0000313" key="2">
    <source>
        <dbReference type="Proteomes" id="UP000325081"/>
    </source>
</evidence>
<organism evidence="1 2">
    <name type="scientific">Striga asiatica</name>
    <name type="common">Asiatic witchweed</name>
    <name type="synonym">Buchnera asiatica</name>
    <dbReference type="NCBI Taxonomy" id="4170"/>
    <lineage>
        <taxon>Eukaryota</taxon>
        <taxon>Viridiplantae</taxon>
        <taxon>Streptophyta</taxon>
        <taxon>Embryophyta</taxon>
        <taxon>Tracheophyta</taxon>
        <taxon>Spermatophyta</taxon>
        <taxon>Magnoliopsida</taxon>
        <taxon>eudicotyledons</taxon>
        <taxon>Gunneridae</taxon>
        <taxon>Pentapetalae</taxon>
        <taxon>asterids</taxon>
        <taxon>lamiids</taxon>
        <taxon>Lamiales</taxon>
        <taxon>Orobanchaceae</taxon>
        <taxon>Buchnereae</taxon>
        <taxon>Striga</taxon>
    </lineage>
</organism>
<sequence>MGRKNGVGIDLGGLWVGPFAQWAQSNGNDVTSGAGAYDPKLIGESKFPVFGPLLSDLGPEEIANRSWICEVTGICEVSSLGLDFRALPITHPQNLRQTPKIAERDQPRTRNKLCLCLKELLLLQSALYS</sequence>
<name>A0A5A7QWP3_STRAF</name>
<evidence type="ECO:0000313" key="1">
    <source>
        <dbReference type="EMBL" id="GER49660.1"/>
    </source>
</evidence>
<dbReference type="EMBL" id="BKCP01008737">
    <property type="protein sequence ID" value="GER49660.1"/>
    <property type="molecule type" value="Genomic_DNA"/>
</dbReference>
<keyword evidence="2" id="KW-1185">Reference proteome</keyword>
<dbReference type="Proteomes" id="UP000325081">
    <property type="component" value="Unassembled WGS sequence"/>
</dbReference>
<dbReference type="AlphaFoldDB" id="A0A5A7QWP3"/>
<gene>
    <name evidence="1" type="ORF">STAS_26916</name>
</gene>
<reference evidence="2" key="1">
    <citation type="journal article" date="2019" name="Curr. Biol.">
        <title>Genome Sequence of Striga asiatica Provides Insight into the Evolution of Plant Parasitism.</title>
        <authorList>
            <person name="Yoshida S."/>
            <person name="Kim S."/>
            <person name="Wafula E.K."/>
            <person name="Tanskanen J."/>
            <person name="Kim Y.M."/>
            <person name="Honaas L."/>
            <person name="Yang Z."/>
            <person name="Spallek T."/>
            <person name="Conn C.E."/>
            <person name="Ichihashi Y."/>
            <person name="Cheong K."/>
            <person name="Cui S."/>
            <person name="Der J.P."/>
            <person name="Gundlach H."/>
            <person name="Jiao Y."/>
            <person name="Hori C."/>
            <person name="Ishida J.K."/>
            <person name="Kasahara H."/>
            <person name="Kiba T."/>
            <person name="Kim M.S."/>
            <person name="Koo N."/>
            <person name="Laohavisit A."/>
            <person name="Lee Y.H."/>
            <person name="Lumba S."/>
            <person name="McCourt P."/>
            <person name="Mortimer J.C."/>
            <person name="Mutuku J.M."/>
            <person name="Nomura T."/>
            <person name="Sasaki-Sekimoto Y."/>
            <person name="Seto Y."/>
            <person name="Wang Y."/>
            <person name="Wakatake T."/>
            <person name="Sakakibara H."/>
            <person name="Demura T."/>
            <person name="Yamaguchi S."/>
            <person name="Yoneyama K."/>
            <person name="Manabe R.I."/>
            <person name="Nelson D.C."/>
            <person name="Schulman A.H."/>
            <person name="Timko M.P."/>
            <person name="dePamphilis C.W."/>
            <person name="Choi D."/>
            <person name="Shirasu K."/>
        </authorList>
    </citation>
    <scope>NUCLEOTIDE SEQUENCE [LARGE SCALE GENOMIC DNA]</scope>
    <source>
        <strain evidence="2">cv. UVA1</strain>
    </source>
</reference>
<comment type="caution">
    <text evidence="1">The sequence shown here is derived from an EMBL/GenBank/DDBJ whole genome shotgun (WGS) entry which is preliminary data.</text>
</comment>
<accession>A0A5A7QWP3</accession>